<name>A0AAV4HZC9_9GAST</name>
<evidence type="ECO:0000256" key="1">
    <source>
        <dbReference type="SAM" id="Phobius"/>
    </source>
</evidence>
<accession>A0AAV4HZC9</accession>
<sequence>MSVTTSGKKKITTTTSATSVSVVVVVVAVVAVMSVLLTTAAALDASSSCQKTAEVFAKRIGASQDVPAAPVPGECRREFPQVDNNCNGLYMA</sequence>
<evidence type="ECO:0000313" key="3">
    <source>
        <dbReference type="Proteomes" id="UP000762676"/>
    </source>
</evidence>
<organism evidence="2 3">
    <name type="scientific">Elysia marginata</name>
    <dbReference type="NCBI Taxonomy" id="1093978"/>
    <lineage>
        <taxon>Eukaryota</taxon>
        <taxon>Metazoa</taxon>
        <taxon>Spiralia</taxon>
        <taxon>Lophotrochozoa</taxon>
        <taxon>Mollusca</taxon>
        <taxon>Gastropoda</taxon>
        <taxon>Heterobranchia</taxon>
        <taxon>Euthyneura</taxon>
        <taxon>Panpulmonata</taxon>
        <taxon>Sacoglossa</taxon>
        <taxon>Placobranchoidea</taxon>
        <taxon>Plakobranchidae</taxon>
        <taxon>Elysia</taxon>
    </lineage>
</organism>
<comment type="caution">
    <text evidence="2">The sequence shown here is derived from an EMBL/GenBank/DDBJ whole genome shotgun (WGS) entry which is preliminary data.</text>
</comment>
<reference evidence="2 3" key="1">
    <citation type="journal article" date="2021" name="Elife">
        <title>Chloroplast acquisition without the gene transfer in kleptoplastic sea slugs, Plakobranchus ocellatus.</title>
        <authorList>
            <person name="Maeda T."/>
            <person name="Takahashi S."/>
            <person name="Yoshida T."/>
            <person name="Shimamura S."/>
            <person name="Takaki Y."/>
            <person name="Nagai Y."/>
            <person name="Toyoda A."/>
            <person name="Suzuki Y."/>
            <person name="Arimoto A."/>
            <person name="Ishii H."/>
            <person name="Satoh N."/>
            <person name="Nishiyama T."/>
            <person name="Hasebe M."/>
            <person name="Maruyama T."/>
            <person name="Minagawa J."/>
            <person name="Obokata J."/>
            <person name="Shigenobu S."/>
        </authorList>
    </citation>
    <scope>NUCLEOTIDE SEQUENCE [LARGE SCALE GENOMIC DNA]</scope>
</reference>
<keyword evidence="1" id="KW-1133">Transmembrane helix</keyword>
<dbReference type="AlphaFoldDB" id="A0AAV4HZC9"/>
<feature type="transmembrane region" description="Helical" evidence="1">
    <location>
        <begin position="20"/>
        <end position="43"/>
    </location>
</feature>
<protein>
    <submittedName>
        <fullName evidence="2">Uncharacterized protein</fullName>
    </submittedName>
</protein>
<proteinExistence type="predicted"/>
<keyword evidence="1" id="KW-0812">Transmembrane</keyword>
<gene>
    <name evidence="2" type="ORF">ElyMa_006457400</name>
</gene>
<evidence type="ECO:0000313" key="2">
    <source>
        <dbReference type="EMBL" id="GFS02950.1"/>
    </source>
</evidence>
<keyword evidence="1" id="KW-0472">Membrane</keyword>
<dbReference type="EMBL" id="BMAT01012972">
    <property type="protein sequence ID" value="GFS02950.1"/>
    <property type="molecule type" value="Genomic_DNA"/>
</dbReference>
<keyword evidence="3" id="KW-1185">Reference proteome</keyword>
<dbReference type="Proteomes" id="UP000762676">
    <property type="component" value="Unassembled WGS sequence"/>
</dbReference>